<protein>
    <submittedName>
        <fullName evidence="1">Uncharacterized protein</fullName>
    </submittedName>
</protein>
<name>A0AA90N9Z5_9ACTN</name>
<evidence type="ECO:0000313" key="1">
    <source>
        <dbReference type="EMBL" id="MDP0397750.1"/>
    </source>
</evidence>
<proteinExistence type="predicted"/>
<comment type="caution">
    <text evidence="1">The sequence shown here is derived from an EMBL/GenBank/DDBJ whole genome shotgun (WGS) entry which is preliminary data.</text>
</comment>
<organism evidence="1 2">
    <name type="scientific">Tsukamurella strandjordii</name>
    <dbReference type="NCBI Taxonomy" id="147577"/>
    <lineage>
        <taxon>Bacteria</taxon>
        <taxon>Bacillati</taxon>
        <taxon>Actinomycetota</taxon>
        <taxon>Actinomycetes</taxon>
        <taxon>Mycobacteriales</taxon>
        <taxon>Tsukamurellaceae</taxon>
        <taxon>Tsukamurella</taxon>
    </lineage>
</organism>
<evidence type="ECO:0000313" key="2">
    <source>
        <dbReference type="Proteomes" id="UP001178281"/>
    </source>
</evidence>
<keyword evidence="2" id="KW-1185">Reference proteome</keyword>
<dbReference type="Proteomes" id="UP001178281">
    <property type="component" value="Unassembled WGS sequence"/>
</dbReference>
<accession>A0AA90N9Z5</accession>
<dbReference type="EMBL" id="JAUTIX010000002">
    <property type="protein sequence ID" value="MDP0397750.1"/>
    <property type="molecule type" value="Genomic_DNA"/>
</dbReference>
<gene>
    <name evidence="1" type="ORF">Q7X28_07410</name>
</gene>
<reference evidence="1" key="1">
    <citation type="submission" date="2023-08" db="EMBL/GenBank/DDBJ databases">
        <title>The draft genome of Tsukamurella strandjordii strain 050030.</title>
        <authorList>
            <person name="Zhao F."/>
            <person name="Feng Y."/>
            <person name="Zong Z."/>
        </authorList>
    </citation>
    <scope>NUCLEOTIDE SEQUENCE</scope>
    <source>
        <strain evidence="1">050030</strain>
    </source>
</reference>
<sequence length="192" mass="20377">MTAALLLVPPGGAVNAEPVSGNLTLDAPDFPVGSTNLEVSTTIYGISLTIGDGGPACQQATDELDVIRRGSKAAGASARRGDQRYESEVADRPVAAQAARQAEVCPNSFPVRRISAPDDLKRLSPNIFQMRSATGTVVGMTAYIDIGNRSIETSATSREFREDASTIKDSPVDTAGFWLVLRNQIAKVERAR</sequence>
<dbReference type="RefSeq" id="WP_305110832.1">
    <property type="nucleotide sequence ID" value="NZ_JAUTIX010000002.1"/>
</dbReference>
<dbReference type="AlphaFoldDB" id="A0AA90N9Z5"/>